<protein>
    <recommendedName>
        <fullName evidence="4">Integral membrane protein</fullName>
    </recommendedName>
</protein>
<dbReference type="AlphaFoldDB" id="A0A8J3Y819"/>
<feature type="transmembrane region" description="Helical" evidence="1">
    <location>
        <begin position="91"/>
        <end position="109"/>
    </location>
</feature>
<feature type="transmembrane region" description="Helical" evidence="1">
    <location>
        <begin position="180"/>
        <end position="199"/>
    </location>
</feature>
<feature type="transmembrane region" description="Helical" evidence="1">
    <location>
        <begin position="264"/>
        <end position="290"/>
    </location>
</feature>
<feature type="transmembrane region" description="Helical" evidence="1">
    <location>
        <begin position="296"/>
        <end position="318"/>
    </location>
</feature>
<keyword evidence="1" id="KW-0472">Membrane</keyword>
<name>A0A8J3Y819_9ACTN</name>
<dbReference type="RefSeq" id="WP_239107370.1">
    <property type="nucleotide sequence ID" value="NZ_BAAAGJ010000005.1"/>
</dbReference>
<accession>A0A8J3Y819</accession>
<sequence>MRTAPARTPARTAGRRADVWTGAAALALFAAAAVAGGLLYLAGRPVHAGAAPLFAHWSPHLGPGTPLALGVAALVVWRGPEVAAALAWRRLLAAAYAAAAAWILALALVDGWARGVAGRLTTRHEYLHEVPGVTGVPALLRAFGGRILDGSPDSWTTHVAGHPPGALLVFVGLDRAGLGGGGWAAVACVAVGAVTAVAVPQTARLLGGDAAGRAAVPFAVLFPGAVWVGVSADGLFAGVTAAGVALVTAGLVRRAHGPALLGGVLLGAGVFLSYGLVLMAPIVLAAALAARRWRQLVTAALGAAAVAAAFAAAGFWWLDGYHLVVQRYYQGIAADRPYGYWVWANLAALAVAAGPAAFAVLRRAAVGGPAAYRLLPLGAAAAVLAADLSGLSKAEVERIWLPFAVWAAAGAALLPAADRRGWLAVQAAVALLVNHLLLTTW</sequence>
<evidence type="ECO:0000256" key="1">
    <source>
        <dbReference type="SAM" id="Phobius"/>
    </source>
</evidence>
<feature type="transmembrane region" description="Helical" evidence="1">
    <location>
        <begin position="338"/>
        <end position="358"/>
    </location>
</feature>
<feature type="transmembrane region" description="Helical" evidence="1">
    <location>
        <begin position="20"/>
        <end position="41"/>
    </location>
</feature>
<feature type="transmembrane region" description="Helical" evidence="1">
    <location>
        <begin position="61"/>
        <end position="79"/>
    </location>
</feature>
<dbReference type="Proteomes" id="UP000652013">
    <property type="component" value="Unassembled WGS sequence"/>
</dbReference>
<proteinExistence type="predicted"/>
<feature type="transmembrane region" description="Helical" evidence="1">
    <location>
        <begin position="400"/>
        <end position="417"/>
    </location>
</feature>
<evidence type="ECO:0008006" key="4">
    <source>
        <dbReference type="Google" id="ProtNLM"/>
    </source>
</evidence>
<evidence type="ECO:0000313" key="2">
    <source>
        <dbReference type="EMBL" id="GIJ02978.1"/>
    </source>
</evidence>
<dbReference type="EMBL" id="BOOY01000016">
    <property type="protein sequence ID" value="GIJ02978.1"/>
    <property type="molecule type" value="Genomic_DNA"/>
</dbReference>
<feature type="transmembrane region" description="Helical" evidence="1">
    <location>
        <begin position="235"/>
        <end position="252"/>
    </location>
</feature>
<reference evidence="2" key="1">
    <citation type="submission" date="2021-01" db="EMBL/GenBank/DDBJ databases">
        <title>Whole genome shotgun sequence of Spirilliplanes yamanashiensis NBRC 15828.</title>
        <authorList>
            <person name="Komaki H."/>
            <person name="Tamura T."/>
        </authorList>
    </citation>
    <scope>NUCLEOTIDE SEQUENCE</scope>
    <source>
        <strain evidence="2">NBRC 15828</strain>
    </source>
</reference>
<evidence type="ECO:0000313" key="3">
    <source>
        <dbReference type="Proteomes" id="UP000652013"/>
    </source>
</evidence>
<feature type="transmembrane region" description="Helical" evidence="1">
    <location>
        <begin position="370"/>
        <end position="388"/>
    </location>
</feature>
<feature type="transmembrane region" description="Helical" evidence="1">
    <location>
        <begin position="211"/>
        <end position="229"/>
    </location>
</feature>
<keyword evidence="3" id="KW-1185">Reference proteome</keyword>
<comment type="caution">
    <text evidence="2">The sequence shown here is derived from an EMBL/GenBank/DDBJ whole genome shotgun (WGS) entry which is preliminary data.</text>
</comment>
<keyword evidence="1" id="KW-1133">Transmembrane helix</keyword>
<feature type="transmembrane region" description="Helical" evidence="1">
    <location>
        <begin position="423"/>
        <end position="440"/>
    </location>
</feature>
<keyword evidence="1" id="KW-0812">Transmembrane</keyword>
<gene>
    <name evidence="2" type="ORF">Sya03_23300</name>
</gene>
<organism evidence="2 3">
    <name type="scientific">Spirilliplanes yamanashiensis</name>
    <dbReference type="NCBI Taxonomy" id="42233"/>
    <lineage>
        <taxon>Bacteria</taxon>
        <taxon>Bacillati</taxon>
        <taxon>Actinomycetota</taxon>
        <taxon>Actinomycetes</taxon>
        <taxon>Micromonosporales</taxon>
        <taxon>Micromonosporaceae</taxon>
        <taxon>Spirilliplanes</taxon>
    </lineage>
</organism>